<sequence length="60" mass="6637">MKLQNVGRAFILTGIIELILSAIFYSNKQILSLILGNYSYFCLLIGTIIIGVSSTKNKNN</sequence>
<organism evidence="2 3">
    <name type="scientific">Sulfurisphaera tokodaii</name>
    <dbReference type="NCBI Taxonomy" id="111955"/>
    <lineage>
        <taxon>Archaea</taxon>
        <taxon>Thermoproteota</taxon>
        <taxon>Thermoprotei</taxon>
        <taxon>Sulfolobales</taxon>
        <taxon>Sulfolobaceae</taxon>
        <taxon>Sulfurisphaera</taxon>
    </lineage>
</organism>
<evidence type="ECO:0000313" key="2">
    <source>
        <dbReference type="EMBL" id="HII75310.1"/>
    </source>
</evidence>
<dbReference type="AlphaFoldDB" id="A0A832TK55"/>
<name>A0A832TK55_9CREN</name>
<dbReference type="Proteomes" id="UP000646844">
    <property type="component" value="Unassembled WGS sequence"/>
</dbReference>
<keyword evidence="1" id="KW-1133">Transmembrane helix</keyword>
<dbReference type="EMBL" id="DUJO01000059">
    <property type="protein sequence ID" value="HII75310.1"/>
    <property type="molecule type" value="Genomic_DNA"/>
</dbReference>
<feature type="transmembrane region" description="Helical" evidence="1">
    <location>
        <begin position="31"/>
        <end position="52"/>
    </location>
</feature>
<keyword evidence="1" id="KW-0472">Membrane</keyword>
<keyword evidence="1" id="KW-0812">Transmembrane</keyword>
<reference evidence="2" key="1">
    <citation type="journal article" date="2020" name="bioRxiv">
        <title>A rank-normalized archaeal taxonomy based on genome phylogeny resolves widespread incomplete and uneven classifications.</title>
        <authorList>
            <person name="Rinke C."/>
            <person name="Chuvochina M."/>
            <person name="Mussig A.J."/>
            <person name="Chaumeil P.-A."/>
            <person name="Waite D.W."/>
            <person name="Whitman W.B."/>
            <person name="Parks D.H."/>
            <person name="Hugenholtz P."/>
        </authorList>
    </citation>
    <scope>NUCLEOTIDE SEQUENCE</scope>
    <source>
        <strain evidence="2">UBA8838</strain>
    </source>
</reference>
<evidence type="ECO:0000313" key="3">
    <source>
        <dbReference type="Proteomes" id="UP000646844"/>
    </source>
</evidence>
<feature type="transmembrane region" description="Helical" evidence="1">
    <location>
        <begin position="7"/>
        <end position="25"/>
    </location>
</feature>
<protein>
    <submittedName>
        <fullName evidence="2">Uncharacterized protein</fullName>
    </submittedName>
</protein>
<comment type="caution">
    <text evidence="2">The sequence shown here is derived from an EMBL/GenBank/DDBJ whole genome shotgun (WGS) entry which is preliminary data.</text>
</comment>
<evidence type="ECO:0000256" key="1">
    <source>
        <dbReference type="SAM" id="Phobius"/>
    </source>
</evidence>
<accession>A0A832TK55</accession>
<proteinExistence type="predicted"/>
<gene>
    <name evidence="2" type="ORF">HA332_13320</name>
</gene>